<dbReference type="Proteomes" id="UP000001036">
    <property type="component" value="Chromosome"/>
</dbReference>
<organism evidence="3 4">
    <name type="scientific">Cellvibrio japonicus (strain Ueda107)</name>
    <name type="common">Pseudomonas fluorescens subsp. cellulosa</name>
    <dbReference type="NCBI Taxonomy" id="498211"/>
    <lineage>
        <taxon>Bacteria</taxon>
        <taxon>Pseudomonadati</taxon>
        <taxon>Pseudomonadota</taxon>
        <taxon>Gammaproteobacteria</taxon>
        <taxon>Cellvibrionales</taxon>
        <taxon>Cellvibrionaceae</taxon>
        <taxon>Cellvibrio</taxon>
    </lineage>
</organism>
<dbReference type="STRING" id="498211.CJA_3138"/>
<keyword evidence="2" id="KW-0812">Transmembrane</keyword>
<sequence length="216" mass="24058">MSQQSSPNPLPWWLPLLVVPLLCVAVYVQFGREPAEPAGDVRAIPPVAAPVSRDLKRDSTGYSAPREKRGTTSTNTAGNTDKASPIPVVPDPEMARVAVHSVENTVYERATRLFEAESVDVTWASDYEQQLRDMFARHYGLQRVSVNTINCHTSMCRIEVFTPRDADADFFTAMFYDGLANFREGALKAEAAITRRMEVGMTSVYVARKDYALGFY</sequence>
<dbReference type="AlphaFoldDB" id="B3PDT5"/>
<evidence type="ECO:0000256" key="1">
    <source>
        <dbReference type="SAM" id="MobiDB-lite"/>
    </source>
</evidence>
<reference evidence="3 4" key="1">
    <citation type="journal article" date="2008" name="J. Bacteriol.">
        <title>Insights into plant cell wall degradation from the genome sequence of the soil bacterium Cellvibrio japonicus.</title>
        <authorList>
            <person name="Deboy R.T."/>
            <person name="Mongodin E.F."/>
            <person name="Fouts D.E."/>
            <person name="Tailford L.E."/>
            <person name="Khouri H."/>
            <person name="Emerson J.B."/>
            <person name="Mohamoud Y."/>
            <person name="Watkins K."/>
            <person name="Henrissat B."/>
            <person name="Gilbert H.J."/>
            <person name="Nelson K.E."/>
        </authorList>
    </citation>
    <scope>NUCLEOTIDE SEQUENCE [LARGE SCALE GENOMIC DNA]</scope>
    <source>
        <strain evidence="3 4">Ueda107</strain>
    </source>
</reference>
<evidence type="ECO:0000256" key="2">
    <source>
        <dbReference type="SAM" id="Phobius"/>
    </source>
</evidence>
<accession>B3PDT5</accession>
<dbReference type="RefSeq" id="WP_012488715.1">
    <property type="nucleotide sequence ID" value="NC_010995.1"/>
</dbReference>
<dbReference type="eggNOG" id="ENOG5032J74">
    <property type="taxonomic scope" value="Bacteria"/>
</dbReference>
<feature type="transmembrane region" description="Helical" evidence="2">
    <location>
        <begin position="12"/>
        <end position="30"/>
    </location>
</feature>
<evidence type="ECO:0000313" key="3">
    <source>
        <dbReference type="EMBL" id="ACE84166.1"/>
    </source>
</evidence>
<proteinExistence type="predicted"/>
<name>B3PDT5_CELJU</name>
<gene>
    <name evidence="3" type="ordered locus">CJA_3138</name>
</gene>
<protein>
    <submittedName>
        <fullName evidence="3">Uncharacterized protein</fullName>
    </submittedName>
</protein>
<keyword evidence="4" id="KW-1185">Reference proteome</keyword>
<keyword evidence="2" id="KW-1133">Transmembrane helix</keyword>
<dbReference type="HOGENOM" id="CLU_1275803_0_0_6"/>
<dbReference type="OrthoDB" id="6194775at2"/>
<keyword evidence="2" id="KW-0472">Membrane</keyword>
<evidence type="ECO:0000313" key="4">
    <source>
        <dbReference type="Proteomes" id="UP000001036"/>
    </source>
</evidence>
<feature type="compositionally biased region" description="Polar residues" evidence="1">
    <location>
        <begin position="71"/>
        <end position="82"/>
    </location>
</feature>
<feature type="region of interest" description="Disordered" evidence="1">
    <location>
        <begin position="54"/>
        <end position="89"/>
    </location>
</feature>
<feature type="compositionally biased region" description="Basic and acidic residues" evidence="1">
    <location>
        <begin position="54"/>
        <end position="70"/>
    </location>
</feature>
<dbReference type="EMBL" id="CP000934">
    <property type="protein sequence ID" value="ACE84166.1"/>
    <property type="molecule type" value="Genomic_DNA"/>
</dbReference>
<dbReference type="KEGG" id="cja:CJA_3138"/>